<dbReference type="RefSeq" id="WP_173153430.1">
    <property type="nucleotide sequence ID" value="NZ_AP022871.1"/>
</dbReference>
<dbReference type="KEGG" id="psuu:Psuf_005490"/>
<evidence type="ECO:0000256" key="1">
    <source>
        <dbReference type="SAM" id="Phobius"/>
    </source>
</evidence>
<dbReference type="AlphaFoldDB" id="A0A6F8YAW2"/>
<reference evidence="2 3" key="2">
    <citation type="submission" date="2020-03" db="EMBL/GenBank/DDBJ databases">
        <authorList>
            <person name="Ichikawa N."/>
            <person name="Kimura A."/>
            <person name="Kitahashi Y."/>
            <person name="Uohara A."/>
        </authorList>
    </citation>
    <scope>NUCLEOTIDE SEQUENCE [LARGE SCALE GENOMIC DNA]</scope>
    <source>
        <strain evidence="2 3">NBRC 105367</strain>
    </source>
</reference>
<dbReference type="Proteomes" id="UP000503011">
    <property type="component" value="Chromosome"/>
</dbReference>
<keyword evidence="3" id="KW-1185">Reference proteome</keyword>
<dbReference type="EMBL" id="AP022871">
    <property type="protein sequence ID" value="BCB83236.1"/>
    <property type="molecule type" value="Genomic_DNA"/>
</dbReference>
<feature type="transmembrane region" description="Helical" evidence="1">
    <location>
        <begin position="187"/>
        <end position="209"/>
    </location>
</feature>
<name>A0A6F8YAW2_9ACTN</name>
<sequence>MVHLGTGPAPVPHAMADPTEEVTVGYHESPVIVPALHGKLHSGGYLPGTALSALLTPLTGHVLVTIAPGGGVAPADLTGVRQILVADHGTGTGYDDALAAPTRNVARRLGLHTGCRVLVRGAPGQRGAHVWVLQVVAGVGLAVTGIGPIKLLFLASLIAGIATPIGLIMLTLAAGNPALVGPTPIHWALRAAGWLIVALVTTVSLIYLAQQLHPIGARL</sequence>
<accession>A0A6F8YAW2</accession>
<feature type="transmembrane region" description="Helical" evidence="1">
    <location>
        <begin position="151"/>
        <end position="175"/>
    </location>
</feature>
<gene>
    <name evidence="2" type="ORF">Psuf_005490</name>
</gene>
<keyword evidence="1" id="KW-0472">Membrane</keyword>
<proteinExistence type="predicted"/>
<protein>
    <submittedName>
        <fullName evidence="2">Uncharacterized protein</fullName>
    </submittedName>
</protein>
<organism evidence="2 3">
    <name type="scientific">Phytohabitans suffuscus</name>
    <dbReference type="NCBI Taxonomy" id="624315"/>
    <lineage>
        <taxon>Bacteria</taxon>
        <taxon>Bacillati</taxon>
        <taxon>Actinomycetota</taxon>
        <taxon>Actinomycetes</taxon>
        <taxon>Micromonosporales</taxon>
        <taxon>Micromonosporaceae</taxon>
    </lineage>
</organism>
<keyword evidence="1" id="KW-0812">Transmembrane</keyword>
<evidence type="ECO:0000313" key="3">
    <source>
        <dbReference type="Proteomes" id="UP000503011"/>
    </source>
</evidence>
<keyword evidence="1" id="KW-1133">Transmembrane helix</keyword>
<evidence type="ECO:0000313" key="2">
    <source>
        <dbReference type="EMBL" id="BCB83236.1"/>
    </source>
</evidence>
<reference evidence="2 3" key="1">
    <citation type="submission" date="2020-03" db="EMBL/GenBank/DDBJ databases">
        <title>Whole genome shotgun sequence of Phytohabitans suffuscus NBRC 105367.</title>
        <authorList>
            <person name="Komaki H."/>
            <person name="Tamura T."/>
        </authorList>
    </citation>
    <scope>NUCLEOTIDE SEQUENCE [LARGE SCALE GENOMIC DNA]</scope>
    <source>
        <strain evidence="2 3">NBRC 105367</strain>
    </source>
</reference>